<dbReference type="PIRSF" id="PIRSF038991">
    <property type="entry name" value="Protein_AbrB"/>
    <property type="match status" value="1"/>
</dbReference>
<organism evidence="2 3">
    <name type="scientific">Paracoccus marinaquae</name>
    <dbReference type="NCBI Taxonomy" id="2841926"/>
    <lineage>
        <taxon>Bacteria</taxon>
        <taxon>Pseudomonadati</taxon>
        <taxon>Pseudomonadota</taxon>
        <taxon>Alphaproteobacteria</taxon>
        <taxon>Rhodobacterales</taxon>
        <taxon>Paracoccaceae</taxon>
        <taxon>Paracoccus</taxon>
    </lineage>
</organism>
<feature type="transmembrane region" description="Helical" evidence="1">
    <location>
        <begin position="159"/>
        <end position="176"/>
    </location>
</feature>
<name>A0ABS6AIB3_9RHOB</name>
<feature type="transmembrane region" description="Helical" evidence="1">
    <location>
        <begin position="212"/>
        <end position="236"/>
    </location>
</feature>
<feature type="transmembrane region" description="Helical" evidence="1">
    <location>
        <begin position="41"/>
        <end position="60"/>
    </location>
</feature>
<gene>
    <name evidence="2" type="ORF">KNW02_04400</name>
</gene>
<comment type="caution">
    <text evidence="2">The sequence shown here is derived from an EMBL/GenBank/DDBJ whole genome shotgun (WGS) entry which is preliminary data.</text>
</comment>
<dbReference type="Proteomes" id="UP001166191">
    <property type="component" value="Unassembled WGS sequence"/>
</dbReference>
<protein>
    <submittedName>
        <fullName evidence="2">AbrB family transcriptional regulator</fullName>
    </submittedName>
</protein>
<dbReference type="PANTHER" id="PTHR38457:SF1">
    <property type="entry name" value="REGULATOR ABRB-RELATED"/>
    <property type="match status" value="1"/>
</dbReference>
<feature type="transmembrane region" description="Helical" evidence="1">
    <location>
        <begin position="242"/>
        <end position="261"/>
    </location>
</feature>
<dbReference type="PANTHER" id="PTHR38457">
    <property type="entry name" value="REGULATOR ABRB-RELATED"/>
    <property type="match status" value="1"/>
</dbReference>
<evidence type="ECO:0000313" key="3">
    <source>
        <dbReference type="Proteomes" id="UP001166191"/>
    </source>
</evidence>
<keyword evidence="3" id="KW-1185">Reference proteome</keyword>
<feature type="transmembrane region" description="Helical" evidence="1">
    <location>
        <begin position="92"/>
        <end position="114"/>
    </location>
</feature>
<dbReference type="InterPro" id="IPR007820">
    <property type="entry name" value="AbrB_fam"/>
</dbReference>
<evidence type="ECO:0000313" key="2">
    <source>
        <dbReference type="EMBL" id="MBU3029364.1"/>
    </source>
</evidence>
<proteinExistence type="predicted"/>
<feature type="transmembrane region" description="Helical" evidence="1">
    <location>
        <begin position="273"/>
        <end position="296"/>
    </location>
</feature>
<evidence type="ECO:0000256" key="1">
    <source>
        <dbReference type="SAM" id="Phobius"/>
    </source>
</evidence>
<accession>A0ABS6AIB3</accession>
<keyword evidence="1" id="KW-1133">Transmembrane helix</keyword>
<sequence length="353" mass="37201">MARNTRPFWKSLRLLRKRALTFAIAAVGAAAFLMSNLPLPLLLGPMLACLIAALAGAPLAGAGQFGVFMRTFLGVAVGASITPEVLAGLPGIAASLIFVPAFIAVIAMVGYPLFRRGFGFDHPTAWYAAMPGGLQDMLVFGQEAGGDVRALSLIHATRVLVIVTVGPLIMNAYWGVDLSRPPGDSIRATDPVEIAIMVAAGFFGWKIAERIGLFGASILGPMILTTVLSLTGIITHRPPAEIIQAAQFFIGIAVGIQYAGITARELRIDVTAGLVYAIALAGISLIFFEIIVQLQIAPALDAFLAFLPGGQAEMVVIAILAGADLAYVVSHHILRIVIVIMLAPVVARIMSRR</sequence>
<dbReference type="EMBL" id="JAHKNG010000004">
    <property type="protein sequence ID" value="MBU3029364.1"/>
    <property type="molecule type" value="Genomic_DNA"/>
</dbReference>
<dbReference type="RefSeq" id="WP_216032055.1">
    <property type="nucleotide sequence ID" value="NZ_JAHKNG010000004.1"/>
</dbReference>
<reference evidence="2" key="1">
    <citation type="submission" date="2021-06" db="EMBL/GenBank/DDBJ databases">
        <title>Paracoccus bacterium XHP0099 sp. nov., isolated from the surface waters of the Yellow Sea.</title>
        <authorList>
            <person name="Xue H."/>
            <person name="Zhang D."/>
        </authorList>
    </citation>
    <scope>NUCLEOTIDE SEQUENCE</scope>
    <source>
        <strain evidence="2">XHP0099</strain>
    </source>
</reference>
<keyword evidence="1" id="KW-0812">Transmembrane</keyword>
<keyword evidence="1" id="KW-0472">Membrane</keyword>
<dbReference type="Pfam" id="PF05145">
    <property type="entry name" value="AbrB"/>
    <property type="match status" value="1"/>
</dbReference>